<dbReference type="Pfam" id="PF00125">
    <property type="entry name" value="Histone"/>
    <property type="match status" value="1"/>
</dbReference>
<keyword evidence="4" id="KW-1185">Reference proteome</keyword>
<sequence>MAWTKQTARRSLCSKAPASLFRAAGRRATISKAGGKAAVTRHCLPGTDAPRDIRTIQRAEELFISRLFFQRLVHKYAQKYKTSPSYSASAVLALHEASEDYLDFQLRGIHGKRVTVLSKDIQLSGRIRGERA</sequence>
<reference evidence="3 4" key="1">
    <citation type="submission" date="2017-03" db="EMBL/GenBank/DDBJ databases">
        <title>WGS assembly of Porphyra umbilicalis.</title>
        <authorList>
            <person name="Brawley S.H."/>
            <person name="Blouin N.A."/>
            <person name="Ficko-Blean E."/>
            <person name="Wheeler G.L."/>
            <person name="Lohr M."/>
            <person name="Goodson H.V."/>
            <person name="Jenkins J.W."/>
            <person name="Blaby-Haas C.E."/>
            <person name="Helliwell K.E."/>
            <person name="Chan C."/>
            <person name="Marriage T."/>
            <person name="Bhattacharya D."/>
            <person name="Klein A.S."/>
            <person name="Badis Y."/>
            <person name="Brodie J."/>
            <person name="Cao Y."/>
            <person name="Collen J."/>
            <person name="Dittami S.M."/>
            <person name="Gachon C.M."/>
            <person name="Green B.R."/>
            <person name="Karpowicz S."/>
            <person name="Kim J.W."/>
            <person name="Kudahl U."/>
            <person name="Lin S."/>
            <person name="Michel G."/>
            <person name="Mittag M."/>
            <person name="Olson B.J."/>
            <person name="Pangilinan J."/>
            <person name="Peng Y."/>
            <person name="Qiu H."/>
            <person name="Shu S."/>
            <person name="Singer J.T."/>
            <person name="Smith A.G."/>
            <person name="Sprecher B.N."/>
            <person name="Wagner V."/>
            <person name="Wang W."/>
            <person name="Wang Z.-Y."/>
            <person name="Yan J."/>
            <person name="Yarish C."/>
            <person name="Zoeuner-Riek S."/>
            <person name="Zhuang Y."/>
            <person name="Zou Y."/>
            <person name="Lindquist E.A."/>
            <person name="Grimwood J."/>
            <person name="Barry K."/>
            <person name="Rokhsar D.S."/>
            <person name="Schmutz J."/>
            <person name="Stiller J.W."/>
            <person name="Grossman A.R."/>
            <person name="Prochnik S.E."/>
        </authorList>
    </citation>
    <scope>NUCLEOTIDE SEQUENCE [LARGE SCALE GENOMIC DNA]</scope>
    <source>
        <strain evidence="3">4086291</strain>
    </source>
</reference>
<dbReference type="EMBL" id="KV918971">
    <property type="protein sequence ID" value="OSX73971.1"/>
    <property type="molecule type" value="Genomic_DNA"/>
</dbReference>
<comment type="similarity">
    <text evidence="1">Belongs to the histone H3 family.</text>
</comment>
<accession>A0A1X6NZC9</accession>
<feature type="domain" description="Core Histone H2A/H2B/H3" evidence="2">
    <location>
        <begin position="45"/>
        <end position="126"/>
    </location>
</feature>
<evidence type="ECO:0000313" key="4">
    <source>
        <dbReference type="Proteomes" id="UP000218209"/>
    </source>
</evidence>
<dbReference type="InterPro" id="IPR000164">
    <property type="entry name" value="Histone_H3/CENP-A"/>
</dbReference>
<dbReference type="SUPFAM" id="SSF47113">
    <property type="entry name" value="Histone-fold"/>
    <property type="match status" value="1"/>
</dbReference>
<dbReference type="Gene3D" id="1.10.20.10">
    <property type="entry name" value="Histone, subunit A"/>
    <property type="match status" value="1"/>
</dbReference>
<dbReference type="InterPro" id="IPR009072">
    <property type="entry name" value="Histone-fold"/>
</dbReference>
<dbReference type="InterPro" id="IPR007125">
    <property type="entry name" value="H2A/H2B/H3"/>
</dbReference>
<dbReference type="GO" id="GO:0003677">
    <property type="term" value="F:DNA binding"/>
    <property type="evidence" value="ECO:0007669"/>
    <property type="project" value="InterPro"/>
</dbReference>
<dbReference type="Proteomes" id="UP000218209">
    <property type="component" value="Unassembled WGS sequence"/>
</dbReference>
<evidence type="ECO:0000313" key="3">
    <source>
        <dbReference type="EMBL" id="OSX73971.1"/>
    </source>
</evidence>
<name>A0A1X6NZC9_PORUM</name>
<dbReference type="PANTHER" id="PTHR11426">
    <property type="entry name" value="HISTONE H3"/>
    <property type="match status" value="1"/>
</dbReference>
<organism evidence="3 4">
    <name type="scientific">Porphyra umbilicalis</name>
    <name type="common">Purple laver</name>
    <name type="synonym">Red alga</name>
    <dbReference type="NCBI Taxonomy" id="2786"/>
    <lineage>
        <taxon>Eukaryota</taxon>
        <taxon>Rhodophyta</taxon>
        <taxon>Bangiophyceae</taxon>
        <taxon>Bangiales</taxon>
        <taxon>Bangiaceae</taxon>
        <taxon>Porphyra</taxon>
    </lineage>
</organism>
<gene>
    <name evidence="3" type="ORF">BU14_0317s0030</name>
</gene>
<dbReference type="SMART" id="SM00428">
    <property type="entry name" value="H3"/>
    <property type="match status" value="1"/>
</dbReference>
<evidence type="ECO:0000259" key="2">
    <source>
        <dbReference type="Pfam" id="PF00125"/>
    </source>
</evidence>
<dbReference type="GO" id="GO:0000786">
    <property type="term" value="C:nucleosome"/>
    <property type="evidence" value="ECO:0007669"/>
    <property type="project" value="InterPro"/>
</dbReference>
<dbReference type="GO" id="GO:0046982">
    <property type="term" value="F:protein heterodimerization activity"/>
    <property type="evidence" value="ECO:0007669"/>
    <property type="project" value="InterPro"/>
</dbReference>
<dbReference type="GO" id="GO:0030527">
    <property type="term" value="F:structural constituent of chromatin"/>
    <property type="evidence" value="ECO:0007669"/>
    <property type="project" value="InterPro"/>
</dbReference>
<dbReference type="PRINTS" id="PR00622">
    <property type="entry name" value="HISTONEH3"/>
</dbReference>
<dbReference type="AlphaFoldDB" id="A0A1X6NZC9"/>
<evidence type="ECO:0000256" key="1">
    <source>
        <dbReference type="ARBA" id="ARBA00010343"/>
    </source>
</evidence>
<protein>
    <recommendedName>
        <fullName evidence="2">Core Histone H2A/H2B/H3 domain-containing protein</fullName>
    </recommendedName>
</protein>
<proteinExistence type="inferred from homology"/>